<dbReference type="RefSeq" id="WP_210683158.1">
    <property type="nucleotide sequence ID" value="NZ_JAGMWN010000009.1"/>
</dbReference>
<dbReference type="Proteomes" id="UP000672602">
    <property type="component" value="Unassembled WGS sequence"/>
</dbReference>
<gene>
    <name evidence="2" type="ORF">KAJ83_16215</name>
</gene>
<dbReference type="EMBL" id="JAGMWN010000009">
    <property type="protein sequence ID" value="MBP5858566.1"/>
    <property type="molecule type" value="Genomic_DNA"/>
</dbReference>
<dbReference type="GO" id="GO:0051920">
    <property type="term" value="F:peroxiredoxin activity"/>
    <property type="evidence" value="ECO:0007669"/>
    <property type="project" value="InterPro"/>
</dbReference>
<dbReference type="NCBIfam" id="TIGR00778">
    <property type="entry name" value="ahpD_dom"/>
    <property type="match status" value="1"/>
</dbReference>
<dbReference type="InterPro" id="IPR029032">
    <property type="entry name" value="AhpD-like"/>
</dbReference>
<dbReference type="InterPro" id="IPR004675">
    <property type="entry name" value="AhpD_core"/>
</dbReference>
<dbReference type="PANTHER" id="PTHR35446:SF2">
    <property type="entry name" value="CARBOXYMUCONOLACTONE DECARBOXYLASE-LIKE DOMAIN-CONTAINING PROTEIN"/>
    <property type="match status" value="1"/>
</dbReference>
<dbReference type="InterPro" id="IPR003779">
    <property type="entry name" value="CMD-like"/>
</dbReference>
<dbReference type="AlphaFoldDB" id="A0A8J7V3R6"/>
<evidence type="ECO:0000313" key="3">
    <source>
        <dbReference type="Proteomes" id="UP000672602"/>
    </source>
</evidence>
<evidence type="ECO:0000313" key="2">
    <source>
        <dbReference type="EMBL" id="MBP5858566.1"/>
    </source>
</evidence>
<dbReference type="Pfam" id="PF02627">
    <property type="entry name" value="CMD"/>
    <property type="match status" value="1"/>
</dbReference>
<accession>A0A8J7V3R6</accession>
<dbReference type="SUPFAM" id="SSF69118">
    <property type="entry name" value="AhpD-like"/>
    <property type="match status" value="1"/>
</dbReference>
<evidence type="ECO:0000259" key="1">
    <source>
        <dbReference type="Pfam" id="PF02627"/>
    </source>
</evidence>
<name>A0A8J7V3R6_9PROT</name>
<reference evidence="2" key="1">
    <citation type="submission" date="2021-04" db="EMBL/GenBank/DDBJ databases">
        <authorList>
            <person name="Zhang D.-C."/>
        </authorList>
    </citation>
    <scope>NUCLEOTIDE SEQUENCE</scope>
    <source>
        <strain evidence="2">CGMCC 1.15697</strain>
    </source>
</reference>
<sequence>MARVSKRPYESLPADIRDVVRRYGTEYGPFDNQARVLTHVPPAAHHLAAMLQELKQRAGITWRYIELAVVCVSKINACDYCVAHHSPHLRVDGMSEEGLDRLLEYEDHPELDAVDKLVVEYTIAVTNNAGRIRDKMFERLRAHFTEAQIVELTLRIALCGFFNRFNDSLMIEIEPELAGA</sequence>
<proteinExistence type="predicted"/>
<protein>
    <submittedName>
        <fullName evidence="2">Carboxymuconolactone decarboxylase family protein</fullName>
    </submittedName>
</protein>
<dbReference type="PANTHER" id="PTHR35446">
    <property type="entry name" value="SI:CH211-175M2.5"/>
    <property type="match status" value="1"/>
</dbReference>
<comment type="caution">
    <text evidence="2">The sequence shown here is derived from an EMBL/GenBank/DDBJ whole genome shotgun (WGS) entry which is preliminary data.</text>
</comment>
<feature type="domain" description="Carboxymuconolactone decarboxylase-like" evidence="1">
    <location>
        <begin position="41"/>
        <end position="102"/>
    </location>
</feature>
<keyword evidence="3" id="KW-1185">Reference proteome</keyword>
<dbReference type="Gene3D" id="1.20.1290.10">
    <property type="entry name" value="AhpD-like"/>
    <property type="match status" value="1"/>
</dbReference>
<organism evidence="2 3">
    <name type="scientific">Marivibrio halodurans</name>
    <dbReference type="NCBI Taxonomy" id="2039722"/>
    <lineage>
        <taxon>Bacteria</taxon>
        <taxon>Pseudomonadati</taxon>
        <taxon>Pseudomonadota</taxon>
        <taxon>Alphaproteobacteria</taxon>
        <taxon>Rhodospirillales</taxon>
        <taxon>Rhodospirillaceae</taxon>
        <taxon>Marivibrio</taxon>
    </lineage>
</organism>